<dbReference type="RefSeq" id="WP_072795469.1">
    <property type="nucleotide sequence ID" value="NZ_FRAQ01000001.1"/>
</dbReference>
<gene>
    <name evidence="2" type="ORF">SAMN05216369_0650</name>
</gene>
<keyword evidence="3" id="KW-1185">Reference proteome</keyword>
<evidence type="ECO:0000313" key="3">
    <source>
        <dbReference type="Proteomes" id="UP000184497"/>
    </source>
</evidence>
<dbReference type="EMBL" id="FRAQ01000001">
    <property type="protein sequence ID" value="SHK14258.1"/>
    <property type="molecule type" value="Genomic_DNA"/>
</dbReference>
<evidence type="ECO:0000313" key="2">
    <source>
        <dbReference type="EMBL" id="SHK14258.1"/>
    </source>
</evidence>
<evidence type="ECO:0000256" key="1">
    <source>
        <dbReference type="SAM" id="MobiDB-lite"/>
    </source>
</evidence>
<name>A0A1M6Q1Z2_9GAMM</name>
<organism evidence="2 3">
    <name type="scientific">Marinobacter antarcticus</name>
    <dbReference type="NCBI Taxonomy" id="564117"/>
    <lineage>
        <taxon>Bacteria</taxon>
        <taxon>Pseudomonadati</taxon>
        <taxon>Pseudomonadota</taxon>
        <taxon>Gammaproteobacteria</taxon>
        <taxon>Pseudomonadales</taxon>
        <taxon>Marinobacteraceae</taxon>
        <taxon>Marinobacter</taxon>
    </lineage>
</organism>
<protein>
    <submittedName>
        <fullName evidence="2">Uncharacterized protein</fullName>
    </submittedName>
</protein>
<reference evidence="3" key="1">
    <citation type="submission" date="2016-11" db="EMBL/GenBank/DDBJ databases">
        <authorList>
            <person name="Varghese N."/>
            <person name="Submissions S."/>
        </authorList>
    </citation>
    <scope>NUCLEOTIDE SEQUENCE [LARGE SCALE GENOMIC DNA]</scope>
    <source>
        <strain evidence="3">CGMCC 1.10835</strain>
    </source>
</reference>
<feature type="region of interest" description="Disordered" evidence="1">
    <location>
        <begin position="1"/>
        <end position="23"/>
    </location>
</feature>
<sequence length="74" mass="8496">MHNQPWAHLSAAIRHGQGDRQVRDESETNVIEKATPAMAIIEPATIPVHQINLSLFFKNEHQKPKYIQRESRAL</sequence>
<dbReference type="AlphaFoldDB" id="A0A1M6Q1Z2"/>
<dbReference type="Proteomes" id="UP000184497">
    <property type="component" value="Unassembled WGS sequence"/>
</dbReference>
<proteinExistence type="predicted"/>
<accession>A0A1M6Q1Z2</accession>